<reference evidence="2 3" key="1">
    <citation type="journal article" date="2019" name="Emerg. Microbes Infect.">
        <title>Comprehensive subspecies identification of 175 nontuberculous mycobacteria species based on 7547 genomic profiles.</title>
        <authorList>
            <person name="Matsumoto Y."/>
            <person name="Kinjo T."/>
            <person name="Motooka D."/>
            <person name="Nabeya D."/>
            <person name="Jung N."/>
            <person name="Uechi K."/>
            <person name="Horii T."/>
            <person name="Iida T."/>
            <person name="Fujita J."/>
            <person name="Nakamura S."/>
        </authorList>
    </citation>
    <scope>NUCLEOTIDE SEQUENCE [LARGE SCALE GENOMIC DNA]</scope>
    <source>
        <strain evidence="2 3">JCM 15657</strain>
    </source>
</reference>
<gene>
    <name evidence="2" type="ORF">MLAC_28220</name>
</gene>
<keyword evidence="1" id="KW-0812">Transmembrane</keyword>
<keyword evidence="3" id="KW-1185">Reference proteome</keyword>
<dbReference type="Proteomes" id="UP000466396">
    <property type="component" value="Chromosome"/>
</dbReference>
<proteinExistence type="predicted"/>
<evidence type="ECO:0000313" key="3">
    <source>
        <dbReference type="Proteomes" id="UP000466396"/>
    </source>
</evidence>
<sequence>MRPELISGGKAPKSHTIPPQPAEIAATFSTAPWEWVVTRGAVTNQAGCPRGSHGGNPAGRKANHSICALIADSWIVGTVAASIFGYAVTNNKRFLPQLIQATVAY</sequence>
<evidence type="ECO:0000313" key="2">
    <source>
        <dbReference type="EMBL" id="BBX97528.1"/>
    </source>
</evidence>
<keyword evidence="1" id="KW-0472">Membrane</keyword>
<name>A0A7I7NMB1_9MYCO</name>
<feature type="transmembrane region" description="Helical" evidence="1">
    <location>
        <begin position="66"/>
        <end position="88"/>
    </location>
</feature>
<organism evidence="2 3">
    <name type="scientific">Mycobacterium lacus</name>
    <dbReference type="NCBI Taxonomy" id="169765"/>
    <lineage>
        <taxon>Bacteria</taxon>
        <taxon>Bacillati</taxon>
        <taxon>Actinomycetota</taxon>
        <taxon>Actinomycetes</taxon>
        <taxon>Mycobacteriales</taxon>
        <taxon>Mycobacteriaceae</taxon>
        <taxon>Mycobacterium</taxon>
    </lineage>
</organism>
<dbReference type="KEGG" id="mlj:MLAC_28220"/>
<dbReference type="EMBL" id="AP022581">
    <property type="protein sequence ID" value="BBX97528.1"/>
    <property type="molecule type" value="Genomic_DNA"/>
</dbReference>
<keyword evidence="1" id="KW-1133">Transmembrane helix</keyword>
<protein>
    <submittedName>
        <fullName evidence="2">Uncharacterized protein</fullName>
    </submittedName>
</protein>
<evidence type="ECO:0000256" key="1">
    <source>
        <dbReference type="SAM" id="Phobius"/>
    </source>
</evidence>
<accession>A0A7I7NMB1</accession>
<dbReference type="AlphaFoldDB" id="A0A7I7NMB1"/>